<dbReference type="PANTHER" id="PTHR43877:SF2">
    <property type="entry name" value="AMINOALKYLPHOSPHONATE N-ACETYLTRANSFERASE-RELATED"/>
    <property type="match status" value="1"/>
</dbReference>
<dbReference type="RefSeq" id="WP_231907615.1">
    <property type="nucleotide sequence ID" value="NZ_LRIE01000049.1"/>
</dbReference>
<dbReference type="PANTHER" id="PTHR43877">
    <property type="entry name" value="AMINOALKYLPHOSPHONATE N-ACETYLTRANSFERASE-RELATED-RELATED"/>
    <property type="match status" value="1"/>
</dbReference>
<protein>
    <submittedName>
        <fullName evidence="4">Aminoalkylphosphonic acid N-acetyltransferase</fullName>
    </submittedName>
</protein>
<sequence length="155" mass="16883">MTTDPTPSLVTFRTARRDDLARVVELIADDAIAARRTGELGDEHHTAFAAIDADPNNELVVADVGGEVMGVMQLTFVPGISRRGATRLLVEAVRVDSRLRGQGIGRAMMAWAHERGREGGASLAQLTSDKAREDAHRFYRSLGYAQSHEGFKLPL</sequence>
<dbReference type="STRING" id="43678.OJAG_07850"/>
<dbReference type="PATRIC" id="fig|43678.3.peg.823"/>
<dbReference type="AlphaFoldDB" id="A0A163SKP6"/>
<evidence type="ECO:0000313" key="5">
    <source>
        <dbReference type="Proteomes" id="UP000076447"/>
    </source>
</evidence>
<proteinExistence type="predicted"/>
<name>A0A163SKP6_9CELL</name>
<dbReference type="Gene3D" id="3.40.630.30">
    <property type="match status" value="1"/>
</dbReference>
<dbReference type="InterPro" id="IPR050832">
    <property type="entry name" value="Bact_Acetyltransf"/>
</dbReference>
<comment type="caution">
    <text evidence="4">The sequence shown here is derived from an EMBL/GenBank/DDBJ whole genome shotgun (WGS) entry which is preliminary data.</text>
</comment>
<dbReference type="InterPro" id="IPR016181">
    <property type="entry name" value="Acyl_CoA_acyltransferase"/>
</dbReference>
<gene>
    <name evidence="4" type="ORF">OJAG_07850</name>
</gene>
<dbReference type="CDD" id="cd04301">
    <property type="entry name" value="NAT_SF"/>
    <property type="match status" value="1"/>
</dbReference>
<keyword evidence="1 4" id="KW-0808">Transferase</keyword>
<reference evidence="4 5" key="1">
    <citation type="submission" date="2016-01" db="EMBL/GenBank/DDBJ databases">
        <title>Genome sequence of Oerskovia enterophila VJag, an agar and cellulose degrading bacterium.</title>
        <authorList>
            <person name="Poehlein A."/>
            <person name="Jag V."/>
            <person name="Bengelsdorf F."/>
            <person name="Duerre P."/>
            <person name="Daniel R."/>
        </authorList>
    </citation>
    <scope>NUCLEOTIDE SEQUENCE [LARGE SCALE GENOMIC DNA]</scope>
    <source>
        <strain evidence="4 5">VJag</strain>
    </source>
</reference>
<evidence type="ECO:0000256" key="2">
    <source>
        <dbReference type="ARBA" id="ARBA00023315"/>
    </source>
</evidence>
<dbReference type="GO" id="GO:0016747">
    <property type="term" value="F:acyltransferase activity, transferring groups other than amino-acyl groups"/>
    <property type="evidence" value="ECO:0007669"/>
    <property type="project" value="InterPro"/>
</dbReference>
<dbReference type="PROSITE" id="PS51186">
    <property type="entry name" value="GNAT"/>
    <property type="match status" value="1"/>
</dbReference>
<keyword evidence="2" id="KW-0012">Acyltransferase</keyword>
<organism evidence="4 5">
    <name type="scientific">Oerskovia enterophila</name>
    <dbReference type="NCBI Taxonomy" id="43678"/>
    <lineage>
        <taxon>Bacteria</taxon>
        <taxon>Bacillati</taxon>
        <taxon>Actinomycetota</taxon>
        <taxon>Actinomycetes</taxon>
        <taxon>Micrococcales</taxon>
        <taxon>Cellulomonadaceae</taxon>
        <taxon>Oerskovia</taxon>
    </lineage>
</organism>
<dbReference type="EMBL" id="LRIE01000049">
    <property type="protein sequence ID" value="KZM36524.1"/>
    <property type="molecule type" value="Genomic_DNA"/>
</dbReference>
<evidence type="ECO:0000256" key="1">
    <source>
        <dbReference type="ARBA" id="ARBA00022679"/>
    </source>
</evidence>
<dbReference type="SUPFAM" id="SSF55729">
    <property type="entry name" value="Acyl-CoA N-acyltransferases (Nat)"/>
    <property type="match status" value="1"/>
</dbReference>
<dbReference type="InterPro" id="IPR000182">
    <property type="entry name" value="GNAT_dom"/>
</dbReference>
<evidence type="ECO:0000259" key="3">
    <source>
        <dbReference type="PROSITE" id="PS51186"/>
    </source>
</evidence>
<evidence type="ECO:0000313" key="4">
    <source>
        <dbReference type="EMBL" id="KZM36524.1"/>
    </source>
</evidence>
<dbReference type="Pfam" id="PF00583">
    <property type="entry name" value="Acetyltransf_1"/>
    <property type="match status" value="1"/>
</dbReference>
<feature type="domain" description="N-acetyltransferase" evidence="3">
    <location>
        <begin position="10"/>
        <end position="155"/>
    </location>
</feature>
<accession>A0A163SKP6</accession>
<dbReference type="Proteomes" id="UP000076447">
    <property type="component" value="Unassembled WGS sequence"/>
</dbReference>